<evidence type="ECO:0000256" key="1">
    <source>
        <dbReference type="ARBA" id="ARBA00006347"/>
    </source>
</evidence>
<evidence type="ECO:0000256" key="2">
    <source>
        <dbReference type="SAM" id="SignalP"/>
    </source>
</evidence>
<dbReference type="CDD" id="cd02961">
    <property type="entry name" value="PDI_a_family"/>
    <property type="match status" value="1"/>
</dbReference>
<reference evidence="3 4" key="1">
    <citation type="submission" date="2019-07" db="EMBL/GenBank/DDBJ databases">
        <title>Genomics analysis of Aphanomyces spp. identifies a new class of oomycete effector associated with host adaptation.</title>
        <authorList>
            <person name="Gaulin E."/>
        </authorList>
    </citation>
    <scope>NUCLEOTIDE SEQUENCE [LARGE SCALE GENOMIC DNA]</scope>
    <source>
        <strain evidence="3 4">ATCC 201684</strain>
    </source>
</reference>
<dbReference type="AlphaFoldDB" id="A0A6G0XD71"/>
<dbReference type="PANTHER" id="PTHR18929:SF240">
    <property type="entry name" value="PROTEIN DISULFIDE-ISOMERASE"/>
    <property type="match status" value="1"/>
</dbReference>
<dbReference type="SUPFAM" id="SSF52833">
    <property type="entry name" value="Thioredoxin-like"/>
    <property type="match status" value="3"/>
</dbReference>
<dbReference type="Proteomes" id="UP000481153">
    <property type="component" value="Unassembled WGS sequence"/>
</dbReference>
<comment type="similarity">
    <text evidence="1">Belongs to the protein disulfide isomerase family.</text>
</comment>
<accession>A0A6G0XD71</accession>
<dbReference type="CDD" id="cd02981">
    <property type="entry name" value="PDI_b_family"/>
    <property type="match status" value="1"/>
</dbReference>
<dbReference type="Pfam" id="PF13848">
    <property type="entry name" value="Thioredoxin_6"/>
    <property type="match status" value="1"/>
</dbReference>
<dbReference type="PANTHER" id="PTHR18929">
    <property type="entry name" value="PROTEIN DISULFIDE ISOMERASE"/>
    <property type="match status" value="1"/>
</dbReference>
<dbReference type="EMBL" id="VJMJ01000079">
    <property type="protein sequence ID" value="KAF0737998.1"/>
    <property type="molecule type" value="Genomic_DNA"/>
</dbReference>
<dbReference type="GO" id="GO:0003756">
    <property type="term" value="F:protein disulfide isomerase activity"/>
    <property type="evidence" value="ECO:0007669"/>
    <property type="project" value="TreeGrafter"/>
</dbReference>
<evidence type="ECO:0008006" key="5">
    <source>
        <dbReference type="Google" id="ProtNLM"/>
    </source>
</evidence>
<protein>
    <recommendedName>
        <fullName evidence="5">Thioredoxin domain-containing protein</fullName>
    </recommendedName>
</protein>
<name>A0A6G0XD71_9STRA</name>
<dbReference type="InterPro" id="IPR036249">
    <property type="entry name" value="Thioredoxin-like_sf"/>
</dbReference>
<feature type="signal peptide" evidence="2">
    <location>
        <begin position="1"/>
        <end position="22"/>
    </location>
</feature>
<evidence type="ECO:0000313" key="4">
    <source>
        <dbReference type="Proteomes" id="UP000481153"/>
    </source>
</evidence>
<comment type="caution">
    <text evidence="3">The sequence shown here is derived from an EMBL/GenBank/DDBJ whole genome shotgun (WGS) entry which is preliminary data.</text>
</comment>
<dbReference type="Gene3D" id="3.40.30.10">
    <property type="entry name" value="Glutaredoxin"/>
    <property type="match status" value="4"/>
</dbReference>
<keyword evidence="2" id="KW-0732">Signal</keyword>
<organism evidence="3 4">
    <name type="scientific">Aphanomyces euteiches</name>
    <dbReference type="NCBI Taxonomy" id="100861"/>
    <lineage>
        <taxon>Eukaryota</taxon>
        <taxon>Sar</taxon>
        <taxon>Stramenopiles</taxon>
        <taxon>Oomycota</taxon>
        <taxon>Saprolegniomycetes</taxon>
        <taxon>Saprolegniales</taxon>
        <taxon>Verrucalvaceae</taxon>
        <taxon>Aphanomyces</taxon>
    </lineage>
</organism>
<dbReference type="GO" id="GO:0006457">
    <property type="term" value="P:protein folding"/>
    <property type="evidence" value="ECO:0007669"/>
    <property type="project" value="TreeGrafter"/>
</dbReference>
<proteinExistence type="inferred from homology"/>
<gene>
    <name evidence="3" type="ORF">Ae201684_005993</name>
</gene>
<dbReference type="GO" id="GO:0005783">
    <property type="term" value="C:endoplasmic reticulum"/>
    <property type="evidence" value="ECO:0007669"/>
    <property type="project" value="TreeGrafter"/>
</dbReference>
<evidence type="ECO:0000313" key="3">
    <source>
        <dbReference type="EMBL" id="KAF0737998.1"/>
    </source>
</evidence>
<dbReference type="GO" id="GO:0034976">
    <property type="term" value="P:response to endoplasmic reticulum stress"/>
    <property type="evidence" value="ECO:0007669"/>
    <property type="project" value="TreeGrafter"/>
</dbReference>
<sequence>MKTSIVATAALCVAAFIQVATADVKAAAAAAAANFEAKMADQAKNLNKFMPNPTGPGFKDKGITGDADFQQMDRFGIPDLNNPTAIELTDLNFDKAIEGEKYVGVLFYAPTMPDYEFYALHWEKASMEIGENLMAFTTANITMARLDISEPEHQEIAETYQVSHERPDMRLFFNGTQLTPILSPVAHHDIRQFIIAQTIPSVMLLSDETGLKKWKRRKMFNQANIKFLAHFTEEAGDLAQYKAVASELKTKVQFAYVQSLDLLRIGVTDVVPNGIYLLRDFATPQSIQFEGELSVENVKAFIEDYNMPLLTNMGDKDEYKIRNFLEHKKRFRALTFFKTEAARKAATPALEALAREFADQVLVAYTVEDPEDAMNFDYQFWNVPSDKPALLVVNMKRDRKYVLSSETAHDLEQMRSLVHDVLSDRANAELKSQEPPTPNTGLVRIIVTKTWKEEVIRNRDQDVLVLLTRSEAHPPSKWMTHHLERFAKVWRREKNILVAKMDMSQNDLLELDDEAWTQLPRLYYVPKNRKRLDIFMKKTYPTMEEMMEFVTSHQSTELQVDSKVWTRVNNEDKEMIAKHKAEVAAGAEVQAPEEILKELEEELNAFKRDEFYAGGLALHFQHEFHELVHLGNHIFPSFFMFGRQIWSSPRYCMSKKRPLFQPLEKSKVRLKVSRGTRNAVVITIKLFVSTPRETQKSAYLDSSIETVRRDSPSARRRRGANPFVCMLYRVQPWFI</sequence>
<dbReference type="VEuPathDB" id="FungiDB:AeMF1_016179"/>
<keyword evidence="4" id="KW-1185">Reference proteome</keyword>
<feature type="chain" id="PRO_5026068059" description="Thioredoxin domain-containing protein" evidence="2">
    <location>
        <begin position="23"/>
        <end position="735"/>
    </location>
</feature>